<organism evidence="2 3">
    <name type="scientific">Rhodocollybia butyracea</name>
    <dbReference type="NCBI Taxonomy" id="206335"/>
    <lineage>
        <taxon>Eukaryota</taxon>
        <taxon>Fungi</taxon>
        <taxon>Dikarya</taxon>
        <taxon>Basidiomycota</taxon>
        <taxon>Agaricomycotina</taxon>
        <taxon>Agaricomycetes</taxon>
        <taxon>Agaricomycetidae</taxon>
        <taxon>Agaricales</taxon>
        <taxon>Marasmiineae</taxon>
        <taxon>Omphalotaceae</taxon>
        <taxon>Rhodocollybia</taxon>
    </lineage>
</organism>
<dbReference type="OrthoDB" id="3265863at2759"/>
<evidence type="ECO:0000313" key="2">
    <source>
        <dbReference type="EMBL" id="KAF9073219.1"/>
    </source>
</evidence>
<keyword evidence="3" id="KW-1185">Reference proteome</keyword>
<feature type="region of interest" description="Disordered" evidence="1">
    <location>
        <begin position="1"/>
        <end position="21"/>
    </location>
</feature>
<feature type="region of interest" description="Disordered" evidence="1">
    <location>
        <begin position="191"/>
        <end position="264"/>
    </location>
</feature>
<feature type="compositionally biased region" description="Pro residues" evidence="1">
    <location>
        <begin position="239"/>
        <end position="252"/>
    </location>
</feature>
<proteinExistence type="predicted"/>
<name>A0A9P5UBL9_9AGAR</name>
<gene>
    <name evidence="2" type="ORF">BDP27DRAFT_316476</name>
</gene>
<evidence type="ECO:0000256" key="1">
    <source>
        <dbReference type="SAM" id="MobiDB-lite"/>
    </source>
</evidence>
<feature type="region of interest" description="Disordered" evidence="1">
    <location>
        <begin position="103"/>
        <end position="151"/>
    </location>
</feature>
<dbReference type="AlphaFoldDB" id="A0A9P5UBL9"/>
<dbReference type="Proteomes" id="UP000772434">
    <property type="component" value="Unassembled WGS sequence"/>
</dbReference>
<feature type="region of interest" description="Disordered" evidence="1">
    <location>
        <begin position="66"/>
        <end position="90"/>
    </location>
</feature>
<sequence length="380" mass="42258">MGRALYSQTFNPVIRDPSPTQYDKWSIHKPFDPDSEEFFQEAQYEAFLPEPITIDTSARNDGRMFVNNNDADHPTRSSRVRISSEDPTSIVSMSNSMNLNSVPHDLPDMDAPSIPTSPPPVSLPALDFSGDMDSPRPSPSPMAGDSDSEDPMRLFAGFLNEYRTARRHGDPGPHLNVSEILRQLDQQWRRELTEAQSTAEPEPYRPQRYLPPLSYPSSGPSSSGSSSRADSPSSSMFFPSPPNDTLPSPPPMSRELGGFPPHDLPFQFDEDLERIEHELEMDSVEEITDPEPEYVSSIPISETHTPSHAIYIHHRTPSAGFGYDIGLDMSPPPSVSPRLYNWSFGRTESADTHTRYGSVSGSPVNFGRRVGGIRITEGRI</sequence>
<protein>
    <submittedName>
        <fullName evidence="2">Uncharacterized protein</fullName>
    </submittedName>
</protein>
<reference evidence="2" key="1">
    <citation type="submission" date="2020-11" db="EMBL/GenBank/DDBJ databases">
        <authorList>
            <consortium name="DOE Joint Genome Institute"/>
            <person name="Ahrendt S."/>
            <person name="Riley R."/>
            <person name="Andreopoulos W."/>
            <person name="Labutti K."/>
            <person name="Pangilinan J."/>
            <person name="Ruiz-Duenas F.J."/>
            <person name="Barrasa J.M."/>
            <person name="Sanchez-Garcia M."/>
            <person name="Camarero S."/>
            <person name="Miyauchi S."/>
            <person name="Serrano A."/>
            <person name="Linde D."/>
            <person name="Babiker R."/>
            <person name="Drula E."/>
            <person name="Ayuso-Fernandez I."/>
            <person name="Pacheco R."/>
            <person name="Padilla G."/>
            <person name="Ferreira P."/>
            <person name="Barriuso J."/>
            <person name="Kellner H."/>
            <person name="Castanera R."/>
            <person name="Alfaro M."/>
            <person name="Ramirez L."/>
            <person name="Pisabarro A.G."/>
            <person name="Kuo A."/>
            <person name="Tritt A."/>
            <person name="Lipzen A."/>
            <person name="He G."/>
            <person name="Yan M."/>
            <person name="Ng V."/>
            <person name="Cullen D."/>
            <person name="Martin F."/>
            <person name="Rosso M.-N."/>
            <person name="Henrissat B."/>
            <person name="Hibbett D."/>
            <person name="Martinez A.T."/>
            <person name="Grigoriev I.V."/>
        </authorList>
    </citation>
    <scope>NUCLEOTIDE SEQUENCE</scope>
    <source>
        <strain evidence="2">AH 40177</strain>
    </source>
</reference>
<feature type="compositionally biased region" description="Low complexity" evidence="1">
    <location>
        <begin position="206"/>
        <end position="238"/>
    </location>
</feature>
<dbReference type="EMBL" id="JADNRY010000019">
    <property type="protein sequence ID" value="KAF9073219.1"/>
    <property type="molecule type" value="Genomic_DNA"/>
</dbReference>
<evidence type="ECO:0000313" key="3">
    <source>
        <dbReference type="Proteomes" id="UP000772434"/>
    </source>
</evidence>
<accession>A0A9P5UBL9</accession>
<comment type="caution">
    <text evidence="2">The sequence shown here is derived from an EMBL/GenBank/DDBJ whole genome shotgun (WGS) entry which is preliminary data.</text>
</comment>
<feature type="compositionally biased region" description="Polar residues" evidence="1">
    <location>
        <begin position="1"/>
        <end position="11"/>
    </location>
</feature>